<dbReference type="EMBL" id="KL584749">
    <property type="protein sequence ID" value="KER00163.1"/>
    <property type="molecule type" value="Genomic_DNA"/>
</dbReference>
<sequence length="139" mass="15994">MVRFTAPILFIVTLCTLLLTAPVLAESENDWQNYKLQCLLKDHRILQATDRLCNRDLHVPSGVGQIGESYARNQRLNVLPNQRCLMDGRMNMKSNVWVPKYWCERQFWKTCAQGNSKGRGSQMFGGKGCQHFLISDFPE</sequence>
<dbReference type="InParanoid" id="A0A074Z1H8"/>
<gene>
    <name evidence="2" type="ORF">AUEXF2481DRAFT_123</name>
</gene>
<evidence type="ECO:0000313" key="2">
    <source>
        <dbReference type="EMBL" id="KER00163.1"/>
    </source>
</evidence>
<keyword evidence="3" id="KW-1185">Reference proteome</keyword>
<reference evidence="2 3" key="1">
    <citation type="journal article" date="2014" name="BMC Genomics">
        <title>Genome sequencing of four Aureobasidium pullulans varieties: biotechnological potential, stress tolerance, and description of new species.</title>
        <authorList>
            <person name="Gostin Ar C."/>
            <person name="Ohm R.A."/>
            <person name="Kogej T."/>
            <person name="Sonjak S."/>
            <person name="Turk M."/>
            <person name="Zajc J."/>
            <person name="Zalar P."/>
            <person name="Grube M."/>
            <person name="Sun H."/>
            <person name="Han J."/>
            <person name="Sharma A."/>
            <person name="Chiniquy J."/>
            <person name="Ngan C.Y."/>
            <person name="Lipzen A."/>
            <person name="Barry K."/>
            <person name="Grigoriev I.V."/>
            <person name="Gunde-Cimerman N."/>
        </authorList>
    </citation>
    <scope>NUCLEOTIDE SEQUENCE [LARGE SCALE GENOMIC DNA]</scope>
    <source>
        <strain evidence="2 3">EXF-2481</strain>
    </source>
</reference>
<dbReference type="HOGENOM" id="CLU_128295_0_0_1"/>
<dbReference type="AlphaFoldDB" id="A0A074Z1H8"/>
<dbReference type="OrthoDB" id="3828405at2759"/>
<accession>A0A074Z1H8</accession>
<evidence type="ECO:0000313" key="3">
    <source>
        <dbReference type="Proteomes" id="UP000030641"/>
    </source>
</evidence>
<protein>
    <submittedName>
        <fullName evidence="2">Uncharacterized protein</fullName>
    </submittedName>
</protein>
<proteinExistence type="predicted"/>
<dbReference type="RefSeq" id="XP_013348613.1">
    <property type="nucleotide sequence ID" value="XM_013493159.1"/>
</dbReference>
<organism evidence="2 3">
    <name type="scientific">Aureobasidium subglaciale (strain EXF-2481)</name>
    <name type="common">Aureobasidium pullulans var. subglaciale</name>
    <dbReference type="NCBI Taxonomy" id="1043005"/>
    <lineage>
        <taxon>Eukaryota</taxon>
        <taxon>Fungi</taxon>
        <taxon>Dikarya</taxon>
        <taxon>Ascomycota</taxon>
        <taxon>Pezizomycotina</taxon>
        <taxon>Dothideomycetes</taxon>
        <taxon>Dothideomycetidae</taxon>
        <taxon>Dothideales</taxon>
        <taxon>Saccotheciaceae</taxon>
        <taxon>Aureobasidium</taxon>
    </lineage>
</organism>
<dbReference type="GeneID" id="25361975"/>
<name>A0A074Z1H8_AURSE</name>
<feature type="signal peptide" evidence="1">
    <location>
        <begin position="1"/>
        <end position="25"/>
    </location>
</feature>
<keyword evidence="1" id="KW-0732">Signal</keyword>
<feature type="chain" id="PRO_5001703898" evidence="1">
    <location>
        <begin position="26"/>
        <end position="139"/>
    </location>
</feature>
<evidence type="ECO:0000256" key="1">
    <source>
        <dbReference type="SAM" id="SignalP"/>
    </source>
</evidence>
<dbReference type="Proteomes" id="UP000030641">
    <property type="component" value="Unassembled WGS sequence"/>
</dbReference>